<gene>
    <name evidence="1" type="ORF">Lcin_2725</name>
    <name evidence="2" type="ORF">NCTC12438_03382</name>
</gene>
<dbReference type="InterPro" id="IPR014942">
    <property type="entry name" value="AbiEii"/>
</dbReference>
<dbReference type="EMBL" id="LNXX01000043">
    <property type="protein sequence ID" value="KTC83353.1"/>
    <property type="molecule type" value="Genomic_DNA"/>
</dbReference>
<dbReference type="EMBL" id="UGNX01000001">
    <property type="protein sequence ID" value="STX36745.1"/>
    <property type="molecule type" value="Genomic_DNA"/>
</dbReference>
<dbReference type="Proteomes" id="UP000054854">
    <property type="component" value="Unassembled WGS sequence"/>
</dbReference>
<dbReference type="AlphaFoldDB" id="A0A378IQ64"/>
<keyword evidence="3" id="KW-1185">Reference proteome</keyword>
<reference evidence="1 3" key="1">
    <citation type="submission" date="2015-11" db="EMBL/GenBank/DDBJ databases">
        <title>Genomic analysis of 38 Legionella species identifies large and diverse effector repertoires.</title>
        <authorList>
            <person name="Burstein D."/>
            <person name="Amaro F."/>
            <person name="Zusman T."/>
            <person name="Lifshitz Z."/>
            <person name="Cohen O."/>
            <person name="Gilbert J.A."/>
            <person name="Pupko T."/>
            <person name="Shuman H.A."/>
            <person name="Segal G."/>
        </authorList>
    </citation>
    <scope>NUCLEOTIDE SEQUENCE [LARGE SCALE GENOMIC DNA]</scope>
    <source>
        <strain evidence="1 3">CDC#72-OH-14</strain>
    </source>
</reference>
<evidence type="ECO:0000313" key="2">
    <source>
        <dbReference type="EMBL" id="STX36745.1"/>
    </source>
</evidence>
<dbReference type="Gene3D" id="3.10.450.620">
    <property type="entry name" value="JHP933, nucleotidyltransferase-like core domain"/>
    <property type="match status" value="1"/>
</dbReference>
<evidence type="ECO:0000313" key="4">
    <source>
        <dbReference type="Proteomes" id="UP000255316"/>
    </source>
</evidence>
<dbReference type="RefSeq" id="WP_058465837.1">
    <property type="nucleotide sequence ID" value="NZ_CAAAHQ010000065.1"/>
</dbReference>
<evidence type="ECO:0000313" key="1">
    <source>
        <dbReference type="EMBL" id="KTC83353.1"/>
    </source>
</evidence>
<organism evidence="2 4">
    <name type="scientific">Legionella cincinnatiensis</name>
    <dbReference type="NCBI Taxonomy" id="28085"/>
    <lineage>
        <taxon>Bacteria</taxon>
        <taxon>Pseudomonadati</taxon>
        <taxon>Pseudomonadota</taxon>
        <taxon>Gammaproteobacteria</taxon>
        <taxon>Legionellales</taxon>
        <taxon>Legionellaceae</taxon>
        <taxon>Legionella</taxon>
    </lineage>
</organism>
<dbReference type="Pfam" id="PF08843">
    <property type="entry name" value="AbiEii"/>
    <property type="match status" value="1"/>
</dbReference>
<protein>
    <submittedName>
        <fullName evidence="2">Ync</fullName>
    </submittedName>
</protein>
<dbReference type="Proteomes" id="UP000255316">
    <property type="component" value="Unassembled WGS sequence"/>
</dbReference>
<evidence type="ECO:0000313" key="3">
    <source>
        <dbReference type="Proteomes" id="UP000054854"/>
    </source>
</evidence>
<name>A0A378IQ64_9GAMM</name>
<dbReference type="OrthoDB" id="1550603at2"/>
<sequence length="309" mass="35665">MSFEQIYQNQVALLIDTLPVLNKFECFALKGGTAINLFFQNMPRLSVDIDLTYLFIEPRDEFLTNIEAELIKMKQLLSKNNLVVKETRTKGGVLTKLLVYQNTAMIKIEPNFTLRGNVFPCEEKELCQKAQDTFFKYARTRTLSKADVYGGKICAALDRHHPRDLFDIKLLMEQGGVSDEIRQAFVIYLASTNRPMHELLSPQPMNEPVKKEFETLFNKQFAGMTDLPVTHTELFPIQHQLAIQLINDFSDKERQFLLSVKSGEPEWSLMSLSGIDQLPGIQWKLHNINKLEKQKKRELQDKLKAILQI</sequence>
<proteinExistence type="predicted"/>
<accession>A0A378IQ64</accession>
<reference evidence="2 4" key="2">
    <citation type="submission" date="2018-06" db="EMBL/GenBank/DDBJ databases">
        <authorList>
            <consortium name="Pathogen Informatics"/>
            <person name="Doyle S."/>
        </authorList>
    </citation>
    <scope>NUCLEOTIDE SEQUENCE [LARGE SCALE GENOMIC DNA]</scope>
    <source>
        <strain evidence="2 4">NCTC12438</strain>
    </source>
</reference>